<name>A0A640S8E6_9ACTN</name>
<comment type="caution">
    <text evidence="1">The sequence shown here is derived from an EMBL/GenBank/DDBJ whole genome shotgun (WGS) entry which is preliminary data.</text>
</comment>
<proteinExistence type="predicted"/>
<reference evidence="1 2" key="1">
    <citation type="submission" date="2019-12" db="EMBL/GenBank/DDBJ databases">
        <title>Whole genome shotgun sequence of Streptomyces caniferus NBRC 15389.</title>
        <authorList>
            <person name="Ichikawa N."/>
            <person name="Kimura A."/>
            <person name="Kitahashi Y."/>
            <person name="Komaki H."/>
            <person name="Tamura T."/>
        </authorList>
    </citation>
    <scope>NUCLEOTIDE SEQUENCE [LARGE SCALE GENOMIC DNA]</scope>
    <source>
        <strain evidence="1 2">NBRC 15389</strain>
    </source>
</reference>
<protein>
    <submittedName>
        <fullName evidence="1">Uncharacterized protein</fullName>
    </submittedName>
</protein>
<dbReference type="AlphaFoldDB" id="A0A640S8E6"/>
<evidence type="ECO:0000313" key="1">
    <source>
        <dbReference type="EMBL" id="GFE07064.1"/>
    </source>
</evidence>
<organism evidence="1 2">
    <name type="scientific">Streptomyces caniferus</name>
    <dbReference type="NCBI Taxonomy" id="285557"/>
    <lineage>
        <taxon>Bacteria</taxon>
        <taxon>Bacillati</taxon>
        <taxon>Actinomycetota</taxon>
        <taxon>Actinomycetes</taxon>
        <taxon>Kitasatosporales</taxon>
        <taxon>Streptomycetaceae</taxon>
        <taxon>Streptomyces</taxon>
    </lineage>
</organism>
<dbReference type="Proteomes" id="UP000435837">
    <property type="component" value="Unassembled WGS sequence"/>
</dbReference>
<accession>A0A640S8E6</accession>
<dbReference type="EMBL" id="BLIN01000003">
    <property type="protein sequence ID" value="GFE07064.1"/>
    <property type="molecule type" value="Genomic_DNA"/>
</dbReference>
<evidence type="ECO:0000313" key="2">
    <source>
        <dbReference type="Proteomes" id="UP000435837"/>
    </source>
</evidence>
<sequence>MVAGGHQGAVDDEDGVPVEPALLPECRQRTDVVNDAVRGRLEIPNSGASWRMVKFVRQYAVTSRTRNSSDRLQGRRAVDLRLAPVVLRLPICRSSAGSAP</sequence>
<gene>
    <name evidence="1" type="ORF">Scani_33320</name>
</gene>